<keyword evidence="1" id="KW-1133">Transmembrane helix</keyword>
<dbReference type="AlphaFoldDB" id="A0A8J3E8I9"/>
<reference evidence="2" key="2">
    <citation type="submission" date="2020-09" db="EMBL/GenBank/DDBJ databases">
        <authorList>
            <person name="Sun Q."/>
            <person name="Zhou Y."/>
        </authorList>
    </citation>
    <scope>NUCLEOTIDE SEQUENCE</scope>
    <source>
        <strain evidence="2">CGMCC 1.15758</strain>
    </source>
</reference>
<keyword evidence="3" id="KW-1185">Reference proteome</keyword>
<accession>A0A8J3E8I9</accession>
<evidence type="ECO:0008006" key="4">
    <source>
        <dbReference type="Google" id="ProtNLM"/>
    </source>
</evidence>
<evidence type="ECO:0000313" key="2">
    <source>
        <dbReference type="EMBL" id="GGF93804.1"/>
    </source>
</evidence>
<keyword evidence="1" id="KW-0812">Transmembrane</keyword>
<feature type="transmembrane region" description="Helical" evidence="1">
    <location>
        <begin position="71"/>
        <end position="93"/>
    </location>
</feature>
<sequence>MIKILSKSKEFYYILTLLLYMTLKLACDPLFFRTIEISFFGHSFMSMASSTIFSSTYALSDMIAFMKGRYIAIIVIITATLCDGIFSYVIYFASQTIIPNFTANDIEDLHNTLAINHIAVQLPKLWHNGIIASLVTAIVEVIIFTTLLKKIKNFAVSTIFSVSIILITHNIILDHQMLKSFDDQWEKIFTGLFLNMILVVIYALLVQIFISFYKKSSRSNKYMSS</sequence>
<feature type="transmembrane region" description="Helical" evidence="1">
    <location>
        <begin position="125"/>
        <end position="147"/>
    </location>
</feature>
<dbReference type="EMBL" id="BMJS01000006">
    <property type="protein sequence ID" value="GGF93804.1"/>
    <property type="molecule type" value="Genomic_DNA"/>
</dbReference>
<dbReference type="Proteomes" id="UP000636949">
    <property type="component" value="Unassembled WGS sequence"/>
</dbReference>
<feature type="transmembrane region" description="Helical" evidence="1">
    <location>
        <begin position="154"/>
        <end position="172"/>
    </location>
</feature>
<comment type="caution">
    <text evidence="2">The sequence shown here is derived from an EMBL/GenBank/DDBJ whole genome shotgun (WGS) entry which is preliminary data.</text>
</comment>
<evidence type="ECO:0000313" key="3">
    <source>
        <dbReference type="Proteomes" id="UP000636949"/>
    </source>
</evidence>
<keyword evidence="1" id="KW-0472">Membrane</keyword>
<name>A0A8J3E8I9_9GAMM</name>
<feature type="transmembrane region" description="Helical" evidence="1">
    <location>
        <begin position="12"/>
        <end position="31"/>
    </location>
</feature>
<dbReference type="RefSeq" id="WP_117001781.1">
    <property type="nucleotide sequence ID" value="NZ_BMJS01000006.1"/>
</dbReference>
<feature type="transmembrane region" description="Helical" evidence="1">
    <location>
        <begin position="37"/>
        <end position="59"/>
    </location>
</feature>
<organism evidence="2 3">
    <name type="scientific">Cysteiniphilum litorale</name>
    <dbReference type="NCBI Taxonomy" id="2056700"/>
    <lineage>
        <taxon>Bacteria</taxon>
        <taxon>Pseudomonadati</taxon>
        <taxon>Pseudomonadota</taxon>
        <taxon>Gammaproteobacteria</taxon>
        <taxon>Thiotrichales</taxon>
        <taxon>Fastidiosibacteraceae</taxon>
        <taxon>Cysteiniphilum</taxon>
    </lineage>
</organism>
<protein>
    <recommendedName>
        <fullName evidence="4">VUT family protein</fullName>
    </recommendedName>
</protein>
<proteinExistence type="predicted"/>
<evidence type="ECO:0000256" key="1">
    <source>
        <dbReference type="SAM" id="Phobius"/>
    </source>
</evidence>
<reference evidence="2" key="1">
    <citation type="journal article" date="2014" name="Int. J. Syst. Evol. Microbiol.">
        <title>Complete genome sequence of Corynebacterium casei LMG S-19264T (=DSM 44701T), isolated from a smear-ripened cheese.</title>
        <authorList>
            <consortium name="US DOE Joint Genome Institute (JGI-PGF)"/>
            <person name="Walter F."/>
            <person name="Albersmeier A."/>
            <person name="Kalinowski J."/>
            <person name="Ruckert C."/>
        </authorList>
    </citation>
    <scope>NUCLEOTIDE SEQUENCE</scope>
    <source>
        <strain evidence="2">CGMCC 1.15758</strain>
    </source>
</reference>
<feature type="transmembrane region" description="Helical" evidence="1">
    <location>
        <begin position="192"/>
        <end position="213"/>
    </location>
</feature>
<gene>
    <name evidence="2" type="ORF">GCM10010995_08790</name>
</gene>